<dbReference type="Proteomes" id="UP001201262">
    <property type="component" value="Unassembled WGS sequence"/>
</dbReference>
<dbReference type="AlphaFoldDB" id="A0AAD4L4R5"/>
<keyword evidence="1" id="KW-0472">Membrane</keyword>
<evidence type="ECO:0000313" key="3">
    <source>
        <dbReference type="Proteomes" id="UP001201262"/>
    </source>
</evidence>
<feature type="transmembrane region" description="Helical" evidence="1">
    <location>
        <begin position="39"/>
        <end position="61"/>
    </location>
</feature>
<proteinExistence type="predicted"/>
<reference evidence="2" key="1">
    <citation type="submission" date="2021-12" db="EMBL/GenBank/DDBJ databases">
        <title>Convergent genome expansion in fungi linked to evolution of root-endophyte symbiosis.</title>
        <authorList>
            <consortium name="DOE Joint Genome Institute"/>
            <person name="Ke Y.-H."/>
            <person name="Bonito G."/>
            <person name="Liao H.-L."/>
            <person name="Looney B."/>
            <person name="Rojas-Flechas A."/>
            <person name="Nash J."/>
            <person name="Hameed K."/>
            <person name="Schadt C."/>
            <person name="Martin F."/>
            <person name="Crous P.W."/>
            <person name="Miettinen O."/>
            <person name="Magnuson J.K."/>
            <person name="Labbe J."/>
            <person name="Jacobson D."/>
            <person name="Doktycz M.J."/>
            <person name="Veneault-Fourrey C."/>
            <person name="Kuo A."/>
            <person name="Mondo S."/>
            <person name="Calhoun S."/>
            <person name="Riley R."/>
            <person name="Ohm R."/>
            <person name="LaButti K."/>
            <person name="Andreopoulos B."/>
            <person name="Pangilinan J."/>
            <person name="Nolan M."/>
            <person name="Tritt A."/>
            <person name="Clum A."/>
            <person name="Lipzen A."/>
            <person name="Daum C."/>
            <person name="Barry K."/>
            <person name="Grigoriev I.V."/>
            <person name="Vilgalys R."/>
        </authorList>
    </citation>
    <scope>NUCLEOTIDE SEQUENCE</scope>
    <source>
        <strain evidence="2">PMI_201</strain>
    </source>
</reference>
<dbReference type="EMBL" id="JAJTJA010000002">
    <property type="protein sequence ID" value="KAH8704188.1"/>
    <property type="molecule type" value="Genomic_DNA"/>
</dbReference>
<keyword evidence="1" id="KW-1133">Transmembrane helix</keyword>
<gene>
    <name evidence="2" type="ORF">BGW36DRAFT_370840</name>
</gene>
<accession>A0AAD4L4R5</accession>
<dbReference type="GeneID" id="70245576"/>
<protein>
    <submittedName>
        <fullName evidence="2">Uncharacterized protein</fullName>
    </submittedName>
</protein>
<organism evidence="2 3">
    <name type="scientific">Talaromyces proteolyticus</name>
    <dbReference type="NCBI Taxonomy" id="1131652"/>
    <lineage>
        <taxon>Eukaryota</taxon>
        <taxon>Fungi</taxon>
        <taxon>Dikarya</taxon>
        <taxon>Ascomycota</taxon>
        <taxon>Pezizomycotina</taxon>
        <taxon>Eurotiomycetes</taxon>
        <taxon>Eurotiomycetidae</taxon>
        <taxon>Eurotiales</taxon>
        <taxon>Trichocomaceae</taxon>
        <taxon>Talaromyces</taxon>
        <taxon>Talaromyces sect. Bacilispori</taxon>
    </lineage>
</organism>
<dbReference type="RefSeq" id="XP_046077206.1">
    <property type="nucleotide sequence ID" value="XM_046215289.1"/>
</dbReference>
<name>A0AAD4L4R5_9EURO</name>
<keyword evidence="3" id="KW-1185">Reference proteome</keyword>
<feature type="transmembrane region" description="Helical" evidence="1">
    <location>
        <begin position="73"/>
        <end position="93"/>
    </location>
</feature>
<evidence type="ECO:0000313" key="2">
    <source>
        <dbReference type="EMBL" id="KAH8704188.1"/>
    </source>
</evidence>
<evidence type="ECO:0000256" key="1">
    <source>
        <dbReference type="SAM" id="Phobius"/>
    </source>
</evidence>
<keyword evidence="1" id="KW-0812">Transmembrane</keyword>
<comment type="caution">
    <text evidence="2">The sequence shown here is derived from an EMBL/GenBank/DDBJ whole genome shotgun (WGS) entry which is preliminary data.</text>
</comment>
<sequence length="98" mass="11107">MDGLIFCPALTVVSSYFRRRLTPRKSEPLIEFSASKEPANAFFNLAMFLNILGLYLTLFILEASHSRPASVSLKLLMILNVMGVLDLILEYFVTPRPR</sequence>